<dbReference type="Proteomes" id="UP000750711">
    <property type="component" value="Unassembled WGS sequence"/>
</dbReference>
<dbReference type="AlphaFoldDB" id="A0A9P8LC54"/>
<dbReference type="EMBL" id="JAGHQM010000574">
    <property type="protein sequence ID" value="KAH0559540.1"/>
    <property type="molecule type" value="Genomic_DNA"/>
</dbReference>
<evidence type="ECO:0000259" key="3">
    <source>
        <dbReference type="Pfam" id="PF13023"/>
    </source>
</evidence>
<keyword evidence="5" id="KW-1185">Reference proteome</keyword>
<gene>
    <name evidence="4" type="ORF">GP486_003942</name>
</gene>
<dbReference type="Gene3D" id="1.10.3210.10">
    <property type="entry name" value="Hypothetical protein af1432"/>
    <property type="match status" value="1"/>
</dbReference>
<evidence type="ECO:0000313" key="5">
    <source>
        <dbReference type="Proteomes" id="UP000750711"/>
    </source>
</evidence>
<dbReference type="GO" id="GO:0005737">
    <property type="term" value="C:cytoplasm"/>
    <property type="evidence" value="ECO:0007669"/>
    <property type="project" value="TreeGrafter"/>
</dbReference>
<evidence type="ECO:0000256" key="1">
    <source>
        <dbReference type="ARBA" id="ARBA00022723"/>
    </source>
</evidence>
<dbReference type="GO" id="GO:0046872">
    <property type="term" value="F:metal ion binding"/>
    <property type="evidence" value="ECO:0007669"/>
    <property type="project" value="UniProtKB-KW"/>
</dbReference>
<evidence type="ECO:0000313" key="4">
    <source>
        <dbReference type="EMBL" id="KAH0559540.1"/>
    </source>
</evidence>
<sequence length="153" mass="17441">MALVHDMAESLVGDITPVDGVPKPEKNRREAATMDYLTTALLGNVHGGLVGSQLRDIWEEYEKNETLEAKFVHDIDKMELVLQMMEYERAHKGALDLGEFAYVATQILLPEVKAWCDELLEERKTYWESLGKQTRVGAVSGTELYERLEEYYG</sequence>
<dbReference type="PANTHER" id="PTHR11845">
    <property type="entry name" value="5'-DEOXYNUCLEOTIDASE HDDC2"/>
    <property type="match status" value="1"/>
</dbReference>
<dbReference type="Pfam" id="PF13023">
    <property type="entry name" value="HD_3"/>
    <property type="match status" value="1"/>
</dbReference>
<dbReference type="InterPro" id="IPR039356">
    <property type="entry name" value="YfbR/HDDC2"/>
</dbReference>
<accession>A0A9P8LC54</accession>
<dbReference type="InterPro" id="IPR006674">
    <property type="entry name" value="HD_domain"/>
</dbReference>
<name>A0A9P8LC54_9PEZI</name>
<comment type="caution">
    <text evidence="4">The sequence shown here is derived from an EMBL/GenBank/DDBJ whole genome shotgun (WGS) entry which is preliminary data.</text>
</comment>
<dbReference type="GO" id="GO:0002953">
    <property type="term" value="F:5'-deoxynucleotidase activity"/>
    <property type="evidence" value="ECO:0007669"/>
    <property type="project" value="InterPro"/>
</dbReference>
<keyword evidence="2" id="KW-0378">Hydrolase</keyword>
<proteinExistence type="predicted"/>
<protein>
    <recommendedName>
        <fullName evidence="3">HD domain-containing protein</fullName>
    </recommendedName>
</protein>
<evidence type="ECO:0000256" key="2">
    <source>
        <dbReference type="ARBA" id="ARBA00022801"/>
    </source>
</evidence>
<keyword evidence="1" id="KW-0479">Metal-binding</keyword>
<dbReference type="PANTHER" id="PTHR11845:SF13">
    <property type="entry name" value="5'-DEOXYNUCLEOTIDASE HDDC2"/>
    <property type="match status" value="1"/>
</dbReference>
<dbReference type="SUPFAM" id="SSF109604">
    <property type="entry name" value="HD-domain/PDEase-like"/>
    <property type="match status" value="1"/>
</dbReference>
<reference evidence="4" key="1">
    <citation type="submission" date="2021-03" db="EMBL/GenBank/DDBJ databases">
        <title>Comparative genomics and phylogenomic investigation of the class Geoglossomycetes provide insights into ecological specialization and systematics.</title>
        <authorList>
            <person name="Melie T."/>
            <person name="Pirro S."/>
            <person name="Miller A.N."/>
            <person name="Quandt A."/>
        </authorList>
    </citation>
    <scope>NUCLEOTIDE SEQUENCE</scope>
    <source>
        <strain evidence="4">CAQ_001_2017</strain>
    </source>
</reference>
<organism evidence="4 5">
    <name type="scientific">Trichoglossum hirsutum</name>
    <dbReference type="NCBI Taxonomy" id="265104"/>
    <lineage>
        <taxon>Eukaryota</taxon>
        <taxon>Fungi</taxon>
        <taxon>Dikarya</taxon>
        <taxon>Ascomycota</taxon>
        <taxon>Pezizomycotina</taxon>
        <taxon>Geoglossomycetes</taxon>
        <taxon>Geoglossales</taxon>
        <taxon>Geoglossaceae</taxon>
        <taxon>Trichoglossum</taxon>
    </lineage>
</organism>
<feature type="domain" description="HD" evidence="3">
    <location>
        <begin position="1"/>
        <end position="108"/>
    </location>
</feature>